<dbReference type="RefSeq" id="WP_058492948.1">
    <property type="nucleotide sequence ID" value="NZ_CBCRUR010000009.1"/>
</dbReference>
<organism evidence="4 5">
    <name type="scientific">Legionella worsleiensis</name>
    <dbReference type="NCBI Taxonomy" id="45076"/>
    <lineage>
        <taxon>Bacteria</taxon>
        <taxon>Pseudomonadati</taxon>
        <taxon>Pseudomonadota</taxon>
        <taxon>Gammaproteobacteria</taxon>
        <taxon>Legionellales</taxon>
        <taxon>Legionellaceae</taxon>
        <taxon>Legionella</taxon>
    </lineage>
</organism>
<keyword evidence="5" id="KW-1185">Reference proteome</keyword>
<comment type="caution">
    <text evidence="4">The sequence shown here is derived from an EMBL/GenBank/DDBJ whole genome shotgun (WGS) entry which is preliminary data.</text>
</comment>
<gene>
    <name evidence="4" type="ORF">Lwor_1143</name>
</gene>
<evidence type="ECO:0000313" key="4">
    <source>
        <dbReference type="EMBL" id="KTD80235.1"/>
    </source>
</evidence>
<evidence type="ECO:0000259" key="3">
    <source>
        <dbReference type="Pfam" id="PF13505"/>
    </source>
</evidence>
<feature type="domain" description="Outer membrane protein beta-barrel" evidence="3">
    <location>
        <begin position="40"/>
        <end position="232"/>
    </location>
</feature>
<dbReference type="Gene3D" id="2.40.160.20">
    <property type="match status" value="1"/>
</dbReference>
<dbReference type="Proteomes" id="UP000054662">
    <property type="component" value="Unassembled WGS sequence"/>
</dbReference>
<dbReference type="PROSITE" id="PS51257">
    <property type="entry name" value="PROKAR_LIPOPROTEIN"/>
    <property type="match status" value="1"/>
</dbReference>
<accession>A0A0W1AFY9</accession>
<keyword evidence="1 2" id="KW-0732">Signal</keyword>
<evidence type="ECO:0000313" key="5">
    <source>
        <dbReference type="Proteomes" id="UP000054662"/>
    </source>
</evidence>
<dbReference type="Pfam" id="PF13505">
    <property type="entry name" value="OMP_b-brl"/>
    <property type="match status" value="1"/>
</dbReference>
<evidence type="ECO:0000256" key="1">
    <source>
        <dbReference type="ARBA" id="ARBA00022729"/>
    </source>
</evidence>
<dbReference type="AlphaFoldDB" id="A0A0W1AFY9"/>
<name>A0A0W1AFY9_9GAMM</name>
<proteinExistence type="predicted"/>
<protein>
    <recommendedName>
        <fullName evidence="3">Outer membrane protein beta-barrel domain-containing protein</fullName>
    </recommendedName>
</protein>
<sequence>MRILSAVLLCAAASSCFSSSMQSEPKSLANVDKFGNYTPAQNQAGRGDNYINVHGGYAKQKVGLGYLTPNTNPLLVRDKTYDNGSSFFGLSLMHDFESLPFRIDLKYTNIVGTNEFITNYVFNSATPTGYVNANININSQQYMVDLYYLLNISPVFNVYAGAGIGLSHNTSFTTINNSPGFGSISEYYTAIQDELTYNLELGANMNVYDNVSIGLFARYTPLGLIEVEQHSLYDDRGIGDNNPDAVLIGANINFRLG</sequence>
<dbReference type="InterPro" id="IPR027385">
    <property type="entry name" value="Beta-barrel_OMP"/>
</dbReference>
<feature type="signal peptide" evidence="2">
    <location>
        <begin position="1"/>
        <end position="23"/>
    </location>
</feature>
<dbReference type="InterPro" id="IPR011250">
    <property type="entry name" value="OMP/PagP_B-barrel"/>
</dbReference>
<dbReference type="PATRIC" id="fig|45076.6.peg.1244"/>
<dbReference type="SUPFAM" id="SSF56925">
    <property type="entry name" value="OMPA-like"/>
    <property type="match status" value="1"/>
</dbReference>
<reference evidence="4 5" key="1">
    <citation type="submission" date="2015-11" db="EMBL/GenBank/DDBJ databases">
        <title>Genomic analysis of 38 Legionella species identifies large and diverse effector repertoires.</title>
        <authorList>
            <person name="Burstein D."/>
            <person name="Amaro F."/>
            <person name="Zusman T."/>
            <person name="Lifshitz Z."/>
            <person name="Cohen O."/>
            <person name="Gilbert J.A."/>
            <person name="Pupko T."/>
            <person name="Shuman H.A."/>
            <person name="Segal G."/>
        </authorList>
    </citation>
    <scope>NUCLEOTIDE SEQUENCE [LARGE SCALE GENOMIC DNA]</scope>
    <source>
        <strain evidence="4 5">ATCC 49508</strain>
    </source>
</reference>
<feature type="chain" id="PRO_5006919735" description="Outer membrane protein beta-barrel domain-containing protein" evidence="2">
    <location>
        <begin position="24"/>
        <end position="257"/>
    </location>
</feature>
<evidence type="ECO:0000256" key="2">
    <source>
        <dbReference type="SAM" id="SignalP"/>
    </source>
</evidence>
<dbReference type="EMBL" id="LNZC01000011">
    <property type="protein sequence ID" value="KTD80235.1"/>
    <property type="molecule type" value="Genomic_DNA"/>
</dbReference>
<dbReference type="OrthoDB" id="9955833at2"/>